<evidence type="ECO:0000313" key="1">
    <source>
        <dbReference type="EMBL" id="MFD1051958.1"/>
    </source>
</evidence>
<sequence length="186" mass="20501">MRDAVADDVIPVSAELRLHAVRLNDRDLNDESGFPRLLSVLYGLNDVGARTAAYEVLAVVDELTTQLIAERNVAPVGPSHRWQQVLNDGVADLVADIEHDLRDRLRVVIRAAEAEIDAVDPAKVGDALTGWLHHKETECTTATYEWMVHRAQWLAGQVAELFDTRTVPEIHHGPALDVTGFTPADS</sequence>
<gene>
    <name evidence="1" type="ORF">ACFQ1S_43550</name>
</gene>
<comment type="caution">
    <text evidence="1">The sequence shown here is derived from an EMBL/GenBank/DDBJ whole genome shotgun (WGS) entry which is preliminary data.</text>
</comment>
<dbReference type="Proteomes" id="UP001597045">
    <property type="component" value="Unassembled WGS sequence"/>
</dbReference>
<evidence type="ECO:0000313" key="2">
    <source>
        <dbReference type="Proteomes" id="UP001597045"/>
    </source>
</evidence>
<protein>
    <submittedName>
        <fullName evidence="1">Uncharacterized protein</fullName>
    </submittedName>
</protein>
<organism evidence="1 2">
    <name type="scientific">Kibdelosporangium lantanae</name>
    <dbReference type="NCBI Taxonomy" id="1497396"/>
    <lineage>
        <taxon>Bacteria</taxon>
        <taxon>Bacillati</taxon>
        <taxon>Actinomycetota</taxon>
        <taxon>Actinomycetes</taxon>
        <taxon>Pseudonocardiales</taxon>
        <taxon>Pseudonocardiaceae</taxon>
        <taxon>Kibdelosporangium</taxon>
    </lineage>
</organism>
<dbReference type="EMBL" id="JBHTIS010004014">
    <property type="protein sequence ID" value="MFD1051958.1"/>
    <property type="molecule type" value="Genomic_DNA"/>
</dbReference>
<keyword evidence="2" id="KW-1185">Reference proteome</keyword>
<reference evidence="2" key="1">
    <citation type="journal article" date="2019" name="Int. J. Syst. Evol. Microbiol.">
        <title>The Global Catalogue of Microorganisms (GCM) 10K type strain sequencing project: providing services to taxonomists for standard genome sequencing and annotation.</title>
        <authorList>
            <consortium name="The Broad Institute Genomics Platform"/>
            <consortium name="The Broad Institute Genome Sequencing Center for Infectious Disease"/>
            <person name="Wu L."/>
            <person name="Ma J."/>
        </authorList>
    </citation>
    <scope>NUCLEOTIDE SEQUENCE [LARGE SCALE GENOMIC DNA]</scope>
    <source>
        <strain evidence="2">JCM 31486</strain>
    </source>
</reference>
<proteinExistence type="predicted"/>
<feature type="non-terminal residue" evidence="1">
    <location>
        <position position="186"/>
    </location>
</feature>
<accession>A0ABW3MP83</accession>
<name>A0ABW3MP83_9PSEU</name>